<organism evidence="3 4">
    <name type="scientific">Serratia rubidaea</name>
    <name type="common">Serratia marinorubra</name>
    <dbReference type="NCBI Taxonomy" id="61652"/>
    <lineage>
        <taxon>Bacteria</taxon>
        <taxon>Pseudomonadati</taxon>
        <taxon>Pseudomonadota</taxon>
        <taxon>Gammaproteobacteria</taxon>
        <taxon>Enterobacterales</taxon>
        <taxon>Yersiniaceae</taxon>
        <taxon>Serratia</taxon>
    </lineage>
</organism>
<feature type="chain" id="PRO_5045991003" evidence="1">
    <location>
        <begin position="23"/>
        <end position="182"/>
    </location>
</feature>
<feature type="signal peptide" evidence="1">
    <location>
        <begin position="1"/>
        <end position="22"/>
    </location>
</feature>
<evidence type="ECO:0000259" key="2">
    <source>
        <dbReference type="Pfam" id="PF00419"/>
    </source>
</evidence>
<dbReference type="InterPro" id="IPR036937">
    <property type="entry name" value="Adhesion_dom_fimbrial_sf"/>
</dbReference>
<comment type="caution">
    <text evidence="3">The sequence shown here is derived from an EMBL/GenBank/DDBJ whole genome shotgun (WGS) entry which is preliminary data.</text>
</comment>
<dbReference type="Pfam" id="PF00419">
    <property type="entry name" value="Fimbrial"/>
    <property type="match status" value="1"/>
</dbReference>
<dbReference type="InterPro" id="IPR000259">
    <property type="entry name" value="Adhesion_dom_fimbrial"/>
</dbReference>
<accession>A0ABS0MFR1</accession>
<dbReference type="InterPro" id="IPR050263">
    <property type="entry name" value="Bact_Fimbrial_Adh_Pro"/>
</dbReference>
<dbReference type="PANTHER" id="PTHR33420:SF26">
    <property type="entry name" value="FIMBRIAL SUBUNIT"/>
    <property type="match status" value="1"/>
</dbReference>
<name>A0ABS0MFR1_SERRU</name>
<protein>
    <submittedName>
        <fullName evidence="3">Type 1 fimbrial protein</fullName>
    </submittedName>
</protein>
<dbReference type="SUPFAM" id="SSF49401">
    <property type="entry name" value="Bacterial adhesins"/>
    <property type="match status" value="1"/>
</dbReference>
<dbReference type="EMBL" id="JADULK010000008">
    <property type="protein sequence ID" value="MBH1931201.1"/>
    <property type="molecule type" value="Genomic_DNA"/>
</dbReference>
<evidence type="ECO:0000313" key="3">
    <source>
        <dbReference type="EMBL" id="MBH1931201.1"/>
    </source>
</evidence>
<dbReference type="RefSeq" id="WP_197664594.1">
    <property type="nucleotide sequence ID" value="NZ_JADULK010000008.1"/>
</dbReference>
<dbReference type="Gene3D" id="2.60.40.1090">
    <property type="entry name" value="Fimbrial-type adhesion domain"/>
    <property type="match status" value="1"/>
</dbReference>
<proteinExistence type="predicted"/>
<dbReference type="InterPro" id="IPR008966">
    <property type="entry name" value="Adhesion_dom_sf"/>
</dbReference>
<reference evidence="3 4" key="1">
    <citation type="submission" date="2020-11" db="EMBL/GenBank/DDBJ databases">
        <title>Enhanced detection system for hospital associated transmission using whole genome sequencing surveillance.</title>
        <authorList>
            <person name="Harrison L.H."/>
            <person name="Van Tyne D."/>
            <person name="Marsh J.W."/>
            <person name="Griffith M.P."/>
            <person name="Snyder D.J."/>
            <person name="Cooper V.S."/>
            <person name="Mustapha M."/>
        </authorList>
    </citation>
    <scope>NUCLEOTIDE SEQUENCE [LARGE SCALE GENOMIC DNA]</scope>
    <source>
        <strain evidence="3 4">SER00230</strain>
    </source>
</reference>
<keyword evidence="4" id="KW-1185">Reference proteome</keyword>
<dbReference type="PANTHER" id="PTHR33420">
    <property type="entry name" value="FIMBRIAL SUBUNIT ELFA-RELATED"/>
    <property type="match status" value="1"/>
</dbReference>
<sequence>MKMNKIVLAVSLALGMASFAHAADDPYRDQGHGTVTFTGSIVDSPCSIDPDTVDQTVDLGQVSNVALAANDNKGTSTPKNFEIRLEKCNIGDKGKSVTAKFTGAAGGTPGMLGMTGTAKGASIAMTDGDGKLIKLNQSTSAHELQNGKNTLLFSAYLQGNGASSTIIPGDFKSITNFTLAYQ</sequence>
<evidence type="ECO:0000313" key="4">
    <source>
        <dbReference type="Proteomes" id="UP000624159"/>
    </source>
</evidence>
<gene>
    <name evidence="3" type="ORF">I5U13_16230</name>
</gene>
<feature type="domain" description="Fimbrial-type adhesion" evidence="2">
    <location>
        <begin position="36"/>
        <end position="182"/>
    </location>
</feature>
<dbReference type="Proteomes" id="UP000624159">
    <property type="component" value="Unassembled WGS sequence"/>
</dbReference>
<keyword evidence="1" id="KW-0732">Signal</keyword>
<evidence type="ECO:0000256" key="1">
    <source>
        <dbReference type="SAM" id="SignalP"/>
    </source>
</evidence>